<sequence>MAEIEEILEEVKKWAREAGELQRVNFRRRDLAIESKSNVTDLVTEIDKGSEEIITGHIRRKYPDHAILAEESGRNSKESDYLWVIDPLDGTNNYAQGLPIYCVSIGLRYRGETILGVVYAPYLDELFWATKDGGAYCNGERIEVGNERELNRCVLATGFPYDKGTHPLNNLEYVERIVPQLRGIRRMGAAAYDLCGVAMGILDGYWEMNLSPWDVEAGILIVKEAGGVVRSFRGDRGISIVAGNKSVVERIEENLQ</sequence>
<dbReference type="PANTHER" id="PTHR20854:SF4">
    <property type="entry name" value="INOSITOL-1-MONOPHOSPHATASE-RELATED"/>
    <property type="match status" value="1"/>
</dbReference>
<proteinExistence type="inferred from homology"/>
<dbReference type="GO" id="GO:0046872">
    <property type="term" value="F:metal ion binding"/>
    <property type="evidence" value="ECO:0007669"/>
    <property type="project" value="UniProtKB-KW"/>
</dbReference>
<feature type="binding site" evidence="6">
    <location>
        <position position="89"/>
    </location>
    <ligand>
        <name>Mg(2+)</name>
        <dbReference type="ChEBI" id="CHEBI:18420"/>
        <label>1</label>
        <note>catalytic</note>
    </ligand>
</feature>
<accession>A0A9W6LPD0</accession>
<keyword evidence="4 7" id="KW-0378">Hydrolase</keyword>
<organism evidence="8 9">
    <name type="scientific">Propionigenium maris DSM 9537</name>
    <dbReference type="NCBI Taxonomy" id="1123000"/>
    <lineage>
        <taxon>Bacteria</taxon>
        <taxon>Fusobacteriati</taxon>
        <taxon>Fusobacteriota</taxon>
        <taxon>Fusobacteriia</taxon>
        <taxon>Fusobacteriales</taxon>
        <taxon>Fusobacteriaceae</taxon>
        <taxon>Propionigenium</taxon>
    </lineage>
</organism>
<evidence type="ECO:0000256" key="5">
    <source>
        <dbReference type="ARBA" id="ARBA00022842"/>
    </source>
</evidence>
<feature type="binding site" evidence="6">
    <location>
        <position position="70"/>
    </location>
    <ligand>
        <name>Mg(2+)</name>
        <dbReference type="ChEBI" id="CHEBI:18420"/>
        <label>1</label>
        <note>catalytic</note>
    </ligand>
</feature>
<dbReference type="Gene3D" id="3.30.540.10">
    <property type="entry name" value="Fructose-1,6-Bisphosphatase, subunit A, domain 1"/>
    <property type="match status" value="1"/>
</dbReference>
<evidence type="ECO:0000256" key="7">
    <source>
        <dbReference type="RuleBase" id="RU364068"/>
    </source>
</evidence>
<dbReference type="GO" id="GO:0008934">
    <property type="term" value="F:inositol monophosphate 1-phosphatase activity"/>
    <property type="evidence" value="ECO:0007669"/>
    <property type="project" value="InterPro"/>
</dbReference>
<feature type="binding site" evidence="6">
    <location>
        <position position="88"/>
    </location>
    <ligand>
        <name>Mg(2+)</name>
        <dbReference type="ChEBI" id="CHEBI:18420"/>
        <label>1</label>
        <note>catalytic</note>
    </ligand>
</feature>
<dbReference type="GO" id="GO:0006020">
    <property type="term" value="P:inositol metabolic process"/>
    <property type="evidence" value="ECO:0007669"/>
    <property type="project" value="TreeGrafter"/>
</dbReference>
<dbReference type="EMBL" id="BSDY01000021">
    <property type="protein sequence ID" value="GLI57603.1"/>
    <property type="molecule type" value="Genomic_DNA"/>
</dbReference>
<gene>
    <name evidence="8" type="primary">hisN</name>
    <name evidence="8" type="ORF">PM10SUCC1_31170</name>
</gene>
<keyword evidence="3 6" id="KW-0479">Metal-binding</keyword>
<dbReference type="InterPro" id="IPR000760">
    <property type="entry name" value="Inositol_monophosphatase-like"/>
</dbReference>
<evidence type="ECO:0000256" key="3">
    <source>
        <dbReference type="ARBA" id="ARBA00022723"/>
    </source>
</evidence>
<name>A0A9W6LPD0_9FUSO</name>
<dbReference type="PRINTS" id="PR01959">
    <property type="entry name" value="SBIMPHPHTASE"/>
</dbReference>
<evidence type="ECO:0000256" key="1">
    <source>
        <dbReference type="ARBA" id="ARBA00001033"/>
    </source>
</evidence>
<dbReference type="Proteomes" id="UP001144471">
    <property type="component" value="Unassembled WGS sequence"/>
</dbReference>
<reference evidence="8" key="1">
    <citation type="submission" date="2022-12" db="EMBL/GenBank/DDBJ databases">
        <title>Reference genome sequencing for broad-spectrum identification of bacterial and archaeal isolates by mass spectrometry.</title>
        <authorList>
            <person name="Sekiguchi Y."/>
            <person name="Tourlousse D.M."/>
        </authorList>
    </citation>
    <scope>NUCLEOTIDE SEQUENCE</scope>
    <source>
        <strain evidence="8">10succ1</strain>
    </source>
</reference>
<evidence type="ECO:0000313" key="9">
    <source>
        <dbReference type="Proteomes" id="UP001144471"/>
    </source>
</evidence>
<dbReference type="SUPFAM" id="SSF56655">
    <property type="entry name" value="Carbohydrate phosphatase"/>
    <property type="match status" value="1"/>
</dbReference>
<dbReference type="AlphaFoldDB" id="A0A9W6LPD0"/>
<dbReference type="RefSeq" id="WP_281837275.1">
    <property type="nucleotide sequence ID" value="NZ_BSDY01000021.1"/>
</dbReference>
<comment type="caution">
    <text evidence="8">The sequence shown here is derived from an EMBL/GenBank/DDBJ whole genome shotgun (WGS) entry which is preliminary data.</text>
</comment>
<feature type="binding site" evidence="6">
    <location>
        <position position="214"/>
    </location>
    <ligand>
        <name>Mg(2+)</name>
        <dbReference type="ChEBI" id="CHEBI:18420"/>
        <label>1</label>
        <note>catalytic</note>
    </ligand>
</feature>
<dbReference type="Pfam" id="PF00459">
    <property type="entry name" value="Inositol_P"/>
    <property type="match status" value="1"/>
</dbReference>
<evidence type="ECO:0000256" key="2">
    <source>
        <dbReference type="ARBA" id="ARBA00001946"/>
    </source>
</evidence>
<protein>
    <recommendedName>
        <fullName evidence="7">Inositol-1-monophosphatase</fullName>
        <ecNumber evidence="7">3.1.3.25</ecNumber>
    </recommendedName>
</protein>
<keyword evidence="5 6" id="KW-0460">Magnesium</keyword>
<dbReference type="PRINTS" id="PR00377">
    <property type="entry name" value="IMPHPHTASES"/>
</dbReference>
<evidence type="ECO:0000256" key="6">
    <source>
        <dbReference type="PIRSR" id="PIRSR600760-2"/>
    </source>
</evidence>
<dbReference type="EC" id="3.1.3.25" evidence="7"/>
<dbReference type="InterPro" id="IPR033942">
    <property type="entry name" value="IMPase"/>
</dbReference>
<dbReference type="Gene3D" id="3.40.190.80">
    <property type="match status" value="1"/>
</dbReference>
<dbReference type="PANTHER" id="PTHR20854">
    <property type="entry name" value="INOSITOL MONOPHOSPHATASE"/>
    <property type="match status" value="1"/>
</dbReference>
<dbReference type="GO" id="GO:0007165">
    <property type="term" value="P:signal transduction"/>
    <property type="evidence" value="ECO:0007669"/>
    <property type="project" value="TreeGrafter"/>
</dbReference>
<comment type="catalytic activity">
    <reaction evidence="1 7">
        <text>a myo-inositol phosphate + H2O = myo-inositol + phosphate</text>
        <dbReference type="Rhea" id="RHEA:24056"/>
        <dbReference type="ChEBI" id="CHEBI:15377"/>
        <dbReference type="ChEBI" id="CHEBI:17268"/>
        <dbReference type="ChEBI" id="CHEBI:43474"/>
        <dbReference type="ChEBI" id="CHEBI:84139"/>
        <dbReference type="EC" id="3.1.3.25"/>
    </reaction>
</comment>
<comment type="cofactor">
    <cofactor evidence="2 6 7">
        <name>Mg(2+)</name>
        <dbReference type="ChEBI" id="CHEBI:18420"/>
    </cofactor>
</comment>
<keyword evidence="9" id="KW-1185">Reference proteome</keyword>
<comment type="similarity">
    <text evidence="7">Belongs to the inositol monophosphatase superfamily.</text>
</comment>
<dbReference type="InterPro" id="IPR022337">
    <property type="entry name" value="Inositol_monophosphatase_SuhB"/>
</dbReference>
<dbReference type="FunFam" id="3.30.540.10:FF:000003">
    <property type="entry name" value="Inositol-1-monophosphatase"/>
    <property type="match status" value="1"/>
</dbReference>
<evidence type="ECO:0000313" key="8">
    <source>
        <dbReference type="EMBL" id="GLI57603.1"/>
    </source>
</evidence>
<evidence type="ECO:0000256" key="4">
    <source>
        <dbReference type="ARBA" id="ARBA00022801"/>
    </source>
</evidence>
<feature type="binding site" evidence="6">
    <location>
        <position position="86"/>
    </location>
    <ligand>
        <name>Mg(2+)</name>
        <dbReference type="ChEBI" id="CHEBI:18420"/>
        <label>1</label>
        <note>catalytic</note>
    </ligand>
</feature>
<dbReference type="CDD" id="cd01639">
    <property type="entry name" value="IMPase"/>
    <property type="match status" value="1"/>
</dbReference>